<dbReference type="SUPFAM" id="SSF56935">
    <property type="entry name" value="Porins"/>
    <property type="match status" value="1"/>
</dbReference>
<comment type="caution">
    <text evidence="2">The sequence shown here is derived from an EMBL/GenBank/DDBJ whole genome shotgun (WGS) entry which is preliminary data.</text>
</comment>
<sequence>MLGRESALKRGVSAADHERLAAVHTDSSAKTPQSGKRSALGPVGCRPIGAQGRERRPPKHNTTPHKLMSKHLTLLAGCAVSALALVSSARADVKLNDNITLSGYAAGAYMNYKASGVPAVDSLFDASKPVPGGGDANDLLTKFTFNYKPVTTVISFNYFPNLTGSEFTVLDAYATYDFGNGFSITGGKFLSYMGYESFYPASMDQISYADNDFLGAIPAYHTGVHMDYTQGAISTGVAALDSVYSPYGPTKGDGELKHNAGFEGYVQYSANGLTLWGGVAHDTKGGFEPHSVTTFDVWSSYQATKDARLGAEFVSKDGGPGAKGTNWIAFLDYSFSGTVSSAFRVSGEEMADGGPKFTKYTVCPALQVTPALAVRVEYSYYSYSNYTSSSANFFGVQSIFKF</sequence>
<organism evidence="2">
    <name type="scientific">mine drainage metagenome</name>
    <dbReference type="NCBI Taxonomy" id="410659"/>
    <lineage>
        <taxon>unclassified sequences</taxon>
        <taxon>metagenomes</taxon>
        <taxon>ecological metagenomes</taxon>
    </lineage>
</organism>
<feature type="region of interest" description="Disordered" evidence="1">
    <location>
        <begin position="1"/>
        <end position="65"/>
    </location>
</feature>
<evidence type="ECO:0000256" key="1">
    <source>
        <dbReference type="SAM" id="MobiDB-lite"/>
    </source>
</evidence>
<feature type="compositionally biased region" description="Polar residues" evidence="1">
    <location>
        <begin position="25"/>
        <end position="36"/>
    </location>
</feature>
<proteinExistence type="predicted"/>
<dbReference type="InterPro" id="IPR011486">
    <property type="entry name" value="BBP2"/>
</dbReference>
<reference evidence="2" key="1">
    <citation type="submission" date="2016-10" db="EMBL/GenBank/DDBJ databases">
        <title>Sequence of Gallionella enrichment culture.</title>
        <authorList>
            <person name="Poehlein A."/>
            <person name="Muehling M."/>
            <person name="Daniel R."/>
        </authorList>
    </citation>
    <scope>NUCLEOTIDE SEQUENCE</scope>
</reference>
<evidence type="ECO:0008006" key="3">
    <source>
        <dbReference type="Google" id="ProtNLM"/>
    </source>
</evidence>
<name>A0A1J5S7E8_9ZZZZ</name>
<dbReference type="AlphaFoldDB" id="A0A1J5S7E8"/>
<accession>A0A1J5S7E8</accession>
<gene>
    <name evidence="2" type="ORF">GALL_136010</name>
</gene>
<dbReference type="EMBL" id="MLJW01000058">
    <property type="protein sequence ID" value="OIR04401.1"/>
    <property type="molecule type" value="Genomic_DNA"/>
</dbReference>
<dbReference type="Pfam" id="PF07642">
    <property type="entry name" value="BBP2"/>
    <property type="match status" value="1"/>
</dbReference>
<feature type="compositionally biased region" description="Basic residues" evidence="1">
    <location>
        <begin position="56"/>
        <end position="65"/>
    </location>
</feature>
<evidence type="ECO:0000313" key="2">
    <source>
        <dbReference type="EMBL" id="OIR04401.1"/>
    </source>
</evidence>
<protein>
    <recommendedName>
        <fullName evidence="3">Porin</fullName>
    </recommendedName>
</protein>